<feature type="signal peptide" evidence="2">
    <location>
        <begin position="1"/>
        <end position="37"/>
    </location>
</feature>
<dbReference type="Gene3D" id="3.40.50.1820">
    <property type="entry name" value="alpha/beta hydrolase"/>
    <property type="match status" value="1"/>
</dbReference>
<feature type="chain" id="PRO_5020314852" evidence="2">
    <location>
        <begin position="38"/>
        <end position="336"/>
    </location>
</feature>
<dbReference type="AlphaFoldDB" id="A0A4U0FGG1"/>
<dbReference type="OrthoDB" id="9777383at2"/>
<dbReference type="PROSITE" id="PS51257">
    <property type="entry name" value="PROKAR_LIPOPROTEIN"/>
    <property type="match status" value="1"/>
</dbReference>
<proteinExistence type="predicted"/>
<keyword evidence="4" id="KW-1185">Reference proteome</keyword>
<keyword evidence="2" id="KW-0732">Signal</keyword>
<dbReference type="EMBL" id="SUPK01000001">
    <property type="protein sequence ID" value="TJY43978.1"/>
    <property type="molecule type" value="Genomic_DNA"/>
</dbReference>
<dbReference type="SUPFAM" id="SSF53474">
    <property type="entry name" value="alpha/beta-Hydrolases"/>
    <property type="match status" value="1"/>
</dbReference>
<dbReference type="InterPro" id="IPR000801">
    <property type="entry name" value="Esterase-like"/>
</dbReference>
<gene>
    <name evidence="3" type="ORF">E5161_00850</name>
</gene>
<name>A0A4U0FGG1_9BACL</name>
<organism evidence="3 4">
    <name type="scientific">Cohnella pontilimi</name>
    <dbReference type="NCBI Taxonomy" id="2564100"/>
    <lineage>
        <taxon>Bacteria</taxon>
        <taxon>Bacillati</taxon>
        <taxon>Bacillota</taxon>
        <taxon>Bacilli</taxon>
        <taxon>Bacillales</taxon>
        <taxon>Paenibacillaceae</taxon>
        <taxon>Cohnella</taxon>
    </lineage>
</organism>
<evidence type="ECO:0000256" key="2">
    <source>
        <dbReference type="SAM" id="SignalP"/>
    </source>
</evidence>
<comment type="caution">
    <text evidence="3">The sequence shown here is derived from an EMBL/GenBank/DDBJ whole genome shotgun (WGS) entry which is preliminary data.</text>
</comment>
<evidence type="ECO:0000256" key="1">
    <source>
        <dbReference type="SAM" id="MobiDB-lite"/>
    </source>
</evidence>
<dbReference type="PANTHER" id="PTHR48098:SF1">
    <property type="entry name" value="DIACYLGLYCEROL ACYLTRANSFERASE_MYCOLYLTRANSFERASE AG85A"/>
    <property type="match status" value="1"/>
</dbReference>
<feature type="region of interest" description="Disordered" evidence="1">
    <location>
        <begin position="43"/>
        <end position="71"/>
    </location>
</feature>
<protein>
    <submittedName>
        <fullName evidence="3">Esterase</fullName>
    </submittedName>
</protein>
<dbReference type="InterPro" id="IPR050583">
    <property type="entry name" value="Mycobacterial_A85_antigen"/>
</dbReference>
<dbReference type="InterPro" id="IPR029058">
    <property type="entry name" value="AB_hydrolase_fold"/>
</dbReference>
<dbReference type="Proteomes" id="UP000309673">
    <property type="component" value="Unassembled WGS sequence"/>
</dbReference>
<feature type="compositionally biased region" description="Low complexity" evidence="1">
    <location>
        <begin position="45"/>
        <end position="68"/>
    </location>
</feature>
<sequence>MQPYTIRGVPMSNTNFYMKWSALTLFIALLAAGCKHADNSIYPESTSSDSASDSFPGPSTPSPSTEKPVNTVPSKLEKISFYSEALQKQMRLNVYLPPGYSTSLRYPVLYMLHGYFGTESAWMPEMQLEKEADRLILADRIQPMIIVAPQLDNSYGLNSAEKYRMETPADPVHSRYYGKYQDYFEQDVLFYVDSHYSTISSKEGRYVGGFSMGGFAALSAAFRHPELFSKVGGHSPALWTDWSRVPRMKSWLYPNKAARLDRDPLLLAKNGDMSGISVYLDCGDADDYKLYVGTKKLYEVLQSKGIPSEYHLNPGKHNRTYWKSQIEHYLLFYGAK</sequence>
<dbReference type="GO" id="GO:0016747">
    <property type="term" value="F:acyltransferase activity, transferring groups other than amino-acyl groups"/>
    <property type="evidence" value="ECO:0007669"/>
    <property type="project" value="TreeGrafter"/>
</dbReference>
<evidence type="ECO:0000313" key="4">
    <source>
        <dbReference type="Proteomes" id="UP000309673"/>
    </source>
</evidence>
<evidence type="ECO:0000313" key="3">
    <source>
        <dbReference type="EMBL" id="TJY43978.1"/>
    </source>
</evidence>
<dbReference type="Pfam" id="PF00756">
    <property type="entry name" value="Esterase"/>
    <property type="match status" value="1"/>
</dbReference>
<dbReference type="PANTHER" id="PTHR48098">
    <property type="entry name" value="ENTEROCHELIN ESTERASE-RELATED"/>
    <property type="match status" value="1"/>
</dbReference>
<accession>A0A4U0FGG1</accession>
<reference evidence="3 4" key="1">
    <citation type="submission" date="2019-04" db="EMBL/GenBank/DDBJ databases">
        <title>Cohnella sp. nov., isolated from soil.</title>
        <authorList>
            <person name="Kim W."/>
        </authorList>
    </citation>
    <scope>NUCLEOTIDE SEQUENCE [LARGE SCALE GENOMIC DNA]</scope>
    <source>
        <strain evidence="3 4">CAU 1483</strain>
    </source>
</reference>